<keyword evidence="1" id="KW-1185">Reference proteome</keyword>
<sequence length="160" mass="18196">MGGSTSRPLRCVHGCWTFKSHDEDDNVCKKKKRSKSSFKAKLKKLRLSEVESHRYHWEEIPTPSVCDHKDSPLCEGPPSQEKLVQIINCFPYPTSRTSSESNQAIMCKYYDVGTEQNSFGDAFEKLVQVKKIEQSGISFQKCEMMFGNASPFVFSVSMIP</sequence>
<evidence type="ECO:0000313" key="1">
    <source>
        <dbReference type="Proteomes" id="UP000035642"/>
    </source>
</evidence>
<organism evidence="1 2">
    <name type="scientific">Angiostrongylus cantonensis</name>
    <name type="common">Rat lungworm</name>
    <dbReference type="NCBI Taxonomy" id="6313"/>
    <lineage>
        <taxon>Eukaryota</taxon>
        <taxon>Metazoa</taxon>
        <taxon>Ecdysozoa</taxon>
        <taxon>Nematoda</taxon>
        <taxon>Chromadorea</taxon>
        <taxon>Rhabditida</taxon>
        <taxon>Rhabditina</taxon>
        <taxon>Rhabditomorpha</taxon>
        <taxon>Strongyloidea</taxon>
        <taxon>Metastrongylidae</taxon>
        <taxon>Angiostrongylus</taxon>
    </lineage>
</organism>
<reference evidence="2" key="2">
    <citation type="submission" date="2017-02" db="UniProtKB">
        <authorList>
            <consortium name="WormBaseParasite"/>
        </authorList>
    </citation>
    <scope>IDENTIFICATION</scope>
</reference>
<name>A0A0K0DAD8_ANGCA</name>
<dbReference type="WBParaSite" id="ACAC_0000722001-mRNA-1">
    <property type="protein sequence ID" value="ACAC_0000722001-mRNA-1"/>
    <property type="gene ID" value="ACAC_0000722001"/>
</dbReference>
<evidence type="ECO:0000313" key="2">
    <source>
        <dbReference type="WBParaSite" id="ACAC_0000722001-mRNA-1"/>
    </source>
</evidence>
<dbReference type="Proteomes" id="UP000035642">
    <property type="component" value="Unassembled WGS sequence"/>
</dbReference>
<protein>
    <submittedName>
        <fullName evidence="2">DUF1985 domain-containing protein</fullName>
    </submittedName>
</protein>
<reference evidence="1" key="1">
    <citation type="submission" date="2012-09" db="EMBL/GenBank/DDBJ databases">
        <authorList>
            <person name="Martin A.A."/>
        </authorList>
    </citation>
    <scope>NUCLEOTIDE SEQUENCE</scope>
</reference>
<accession>A0A0K0DAD8</accession>
<dbReference type="AlphaFoldDB" id="A0A0K0DAD8"/>
<proteinExistence type="predicted"/>